<dbReference type="SUPFAM" id="SSF56281">
    <property type="entry name" value="Metallo-hydrolase/oxidoreductase"/>
    <property type="match status" value="1"/>
</dbReference>
<keyword evidence="1" id="KW-0862">Zinc</keyword>
<dbReference type="PANTHER" id="PTHR46018">
    <property type="entry name" value="ZINC PHOSPHODIESTERASE ELAC PROTEIN 1"/>
    <property type="match status" value="1"/>
</dbReference>
<dbReference type="InterPro" id="IPR036866">
    <property type="entry name" value="RibonucZ/Hydroxyglut_hydro"/>
</dbReference>
<comment type="caution">
    <text evidence="3">The sequence shown here is derived from an EMBL/GenBank/DDBJ whole genome shotgun (WGS) entry which is preliminary data.</text>
</comment>
<evidence type="ECO:0000259" key="2">
    <source>
        <dbReference type="SMART" id="SM00849"/>
    </source>
</evidence>
<dbReference type="Pfam" id="PF12706">
    <property type="entry name" value="Lactamase_B_2"/>
    <property type="match status" value="1"/>
</dbReference>
<evidence type="ECO:0000256" key="1">
    <source>
        <dbReference type="ARBA" id="ARBA00022833"/>
    </source>
</evidence>
<dbReference type="EMBL" id="BAABDL010000067">
    <property type="protein sequence ID" value="GAA4067677.1"/>
    <property type="molecule type" value="Genomic_DNA"/>
</dbReference>
<name>A0ABP7VI11_9BACI</name>
<evidence type="ECO:0000313" key="3">
    <source>
        <dbReference type="EMBL" id="GAA4067677.1"/>
    </source>
</evidence>
<accession>A0ABP7VI11</accession>
<dbReference type="PANTHER" id="PTHR46018:SF4">
    <property type="entry name" value="METALLO-HYDROLASE YHFI-RELATED"/>
    <property type="match status" value="1"/>
</dbReference>
<dbReference type="InterPro" id="IPR001279">
    <property type="entry name" value="Metallo-B-lactamas"/>
</dbReference>
<proteinExistence type="predicted"/>
<dbReference type="Proteomes" id="UP001501734">
    <property type="component" value="Unassembled WGS sequence"/>
</dbReference>
<dbReference type="RefSeq" id="WP_015009517.1">
    <property type="nucleotide sequence ID" value="NZ_BAABDL010000067.1"/>
</dbReference>
<dbReference type="SMART" id="SM00849">
    <property type="entry name" value="Lactamase_B"/>
    <property type="match status" value="1"/>
</dbReference>
<sequence>MKVTVVGFWGAYPAQGEATSSYLFEKDDFRLLIDCGSGALAQLPKYIDPYDLDAVVLSHYHSDHIADVGVLQHLIKVQNQIRNEARNLNIYGHAENQSAFAELTSSHTTGIAYQPNESLNLGPFTITFLKTIHPVPCYAMRVTDGAKTVVYTADSSYQDQFIPFSNHADLLITDCNFYEEQDGSKPGHMNSKEGALIAEKAQVKTLLLSHQPHFWDRSQLASEAKKYYSGTVRLAKSGYQWPET</sequence>
<gene>
    <name evidence="3" type="ORF">GCM10022410_12170</name>
</gene>
<feature type="domain" description="Metallo-beta-lactamase" evidence="2">
    <location>
        <begin position="18"/>
        <end position="210"/>
    </location>
</feature>
<reference evidence="4" key="1">
    <citation type="journal article" date="2019" name="Int. J. Syst. Evol. Microbiol.">
        <title>The Global Catalogue of Microorganisms (GCM) 10K type strain sequencing project: providing services to taxonomists for standard genome sequencing and annotation.</title>
        <authorList>
            <consortium name="The Broad Institute Genomics Platform"/>
            <consortium name="The Broad Institute Genome Sequencing Center for Infectious Disease"/>
            <person name="Wu L."/>
            <person name="Ma J."/>
        </authorList>
    </citation>
    <scope>NUCLEOTIDE SEQUENCE [LARGE SCALE GENOMIC DNA]</scope>
    <source>
        <strain evidence="4">JCM 17250</strain>
    </source>
</reference>
<organism evidence="3 4">
    <name type="scientific">Amphibacillus indicireducens</name>
    <dbReference type="NCBI Taxonomy" id="1076330"/>
    <lineage>
        <taxon>Bacteria</taxon>
        <taxon>Bacillati</taxon>
        <taxon>Bacillota</taxon>
        <taxon>Bacilli</taxon>
        <taxon>Bacillales</taxon>
        <taxon>Bacillaceae</taxon>
        <taxon>Amphibacillus</taxon>
    </lineage>
</organism>
<keyword evidence="4" id="KW-1185">Reference proteome</keyword>
<protein>
    <submittedName>
        <fullName evidence="3">MBL fold metallo-hydrolase</fullName>
    </submittedName>
</protein>
<dbReference type="Gene3D" id="3.60.15.10">
    <property type="entry name" value="Ribonuclease Z/Hydroxyacylglutathione hydrolase-like"/>
    <property type="match status" value="1"/>
</dbReference>
<evidence type="ECO:0000313" key="4">
    <source>
        <dbReference type="Proteomes" id="UP001501734"/>
    </source>
</evidence>
<dbReference type="CDD" id="cd07716">
    <property type="entry name" value="RNaseZ_short-form-like_MBL-fold"/>
    <property type="match status" value="1"/>
</dbReference>